<evidence type="ECO:0000313" key="14">
    <source>
        <dbReference type="EMBL" id="HIU59227.1"/>
    </source>
</evidence>
<dbReference type="HAMAP" id="MF_01987">
    <property type="entry name" value="Ribokinase"/>
    <property type="match status" value="1"/>
</dbReference>
<feature type="binding site" evidence="12">
    <location>
        <position position="282"/>
    </location>
    <ligand>
        <name>K(+)</name>
        <dbReference type="ChEBI" id="CHEBI:29103"/>
    </ligand>
</feature>
<dbReference type="InterPro" id="IPR002139">
    <property type="entry name" value="Ribo/fructo_kinase"/>
</dbReference>
<dbReference type="Proteomes" id="UP000824081">
    <property type="component" value="Unassembled WGS sequence"/>
</dbReference>
<comment type="function">
    <text evidence="12">Catalyzes the phosphorylation of ribose at O-5 in a reaction requiring ATP and magnesium. The resulting D-ribose-5-phosphate can then be used either for sythesis of nucleotides, histidine, and tryptophan, or as a component of the pentose phosphate pathway.</text>
</comment>
<comment type="similarity">
    <text evidence="1">Belongs to the carbohydrate kinase pfkB family.</text>
</comment>
<keyword evidence="8 12" id="KW-0067">ATP-binding</keyword>
<dbReference type="InterPro" id="IPR029056">
    <property type="entry name" value="Ribokinase-like"/>
</dbReference>
<dbReference type="GO" id="GO:0019303">
    <property type="term" value="P:D-ribose catabolic process"/>
    <property type="evidence" value="ECO:0007669"/>
    <property type="project" value="UniProtKB-UniRule"/>
</dbReference>
<feature type="binding site" evidence="12">
    <location>
        <position position="279"/>
    </location>
    <ligand>
        <name>K(+)</name>
        <dbReference type="ChEBI" id="CHEBI:29103"/>
    </ligand>
</feature>
<dbReference type="NCBIfam" id="TIGR02152">
    <property type="entry name" value="D_ribokin_bact"/>
    <property type="match status" value="1"/>
</dbReference>
<dbReference type="InterPro" id="IPR002173">
    <property type="entry name" value="Carboh/pur_kinase_PfkB_CS"/>
</dbReference>
<evidence type="ECO:0000256" key="5">
    <source>
        <dbReference type="ARBA" id="ARBA00022723"/>
    </source>
</evidence>
<name>A0A9D1SGW4_9FIRM</name>
<dbReference type="Gene3D" id="3.40.1190.20">
    <property type="match status" value="1"/>
</dbReference>
<feature type="binding site" evidence="12">
    <location>
        <position position="245"/>
    </location>
    <ligand>
        <name>K(+)</name>
        <dbReference type="ChEBI" id="CHEBI:29103"/>
    </ligand>
</feature>
<evidence type="ECO:0000256" key="8">
    <source>
        <dbReference type="ARBA" id="ARBA00022840"/>
    </source>
</evidence>
<accession>A0A9D1SGW4</accession>
<keyword evidence="5 12" id="KW-0479">Metal-binding</keyword>
<comment type="caution">
    <text evidence="14">The sequence shown here is derived from an EMBL/GenBank/DDBJ whole genome shotgun (WGS) entry which is preliminary data.</text>
</comment>
<dbReference type="InterPro" id="IPR011611">
    <property type="entry name" value="PfkB_dom"/>
</dbReference>
<evidence type="ECO:0000256" key="10">
    <source>
        <dbReference type="ARBA" id="ARBA00022958"/>
    </source>
</evidence>
<dbReference type="SUPFAM" id="SSF53613">
    <property type="entry name" value="Ribokinase-like"/>
    <property type="match status" value="1"/>
</dbReference>
<comment type="activity regulation">
    <text evidence="12">Activated by a monovalent cation that binds near, but not in, the active site. The most likely occupant of the site in vivo is potassium. Ion binding induces a conformational change that may alter substrate affinity.</text>
</comment>
<feature type="binding site" evidence="12">
    <location>
        <position position="284"/>
    </location>
    <ligand>
        <name>K(+)</name>
        <dbReference type="ChEBI" id="CHEBI:29103"/>
    </ligand>
</feature>
<feature type="binding site" evidence="12">
    <location>
        <begin position="10"/>
        <end position="12"/>
    </location>
    <ligand>
        <name>substrate</name>
    </ligand>
</feature>
<evidence type="ECO:0000313" key="15">
    <source>
        <dbReference type="Proteomes" id="UP000824081"/>
    </source>
</evidence>
<dbReference type="GO" id="GO:0004747">
    <property type="term" value="F:ribokinase activity"/>
    <property type="evidence" value="ECO:0007669"/>
    <property type="project" value="UniProtKB-UniRule"/>
</dbReference>
<feature type="binding site" evidence="12">
    <location>
        <position position="243"/>
    </location>
    <ligand>
        <name>K(+)</name>
        <dbReference type="ChEBI" id="CHEBI:29103"/>
    </ligand>
</feature>
<comment type="cofactor">
    <cofactor evidence="12">
        <name>Mg(2+)</name>
        <dbReference type="ChEBI" id="CHEBI:18420"/>
    </cofactor>
    <text evidence="12">Requires a divalent cation, most likely magnesium in vivo, as an electrophilic catalyst to aid phosphoryl group transfer. It is the chelate of the metal and the nucleotide that is the actual substrate.</text>
</comment>
<dbReference type="GO" id="GO:0005737">
    <property type="term" value="C:cytoplasm"/>
    <property type="evidence" value="ECO:0007669"/>
    <property type="project" value="UniProtKB-SubCell"/>
</dbReference>
<feature type="binding site" evidence="12">
    <location>
        <position position="137"/>
    </location>
    <ligand>
        <name>substrate</name>
    </ligand>
</feature>
<comment type="caution">
    <text evidence="12">Lacks conserved residue(s) required for the propagation of feature annotation.</text>
</comment>
<evidence type="ECO:0000256" key="4">
    <source>
        <dbReference type="ARBA" id="ARBA00022679"/>
    </source>
</evidence>
<keyword evidence="12" id="KW-0963">Cytoplasm</keyword>
<keyword evidence="7 12" id="KW-0418">Kinase</keyword>
<dbReference type="InterPro" id="IPR011877">
    <property type="entry name" value="Ribokinase"/>
</dbReference>
<evidence type="ECO:0000256" key="2">
    <source>
        <dbReference type="ARBA" id="ARBA00012035"/>
    </source>
</evidence>
<dbReference type="EC" id="2.7.1.15" evidence="2 12"/>
<organism evidence="14 15">
    <name type="scientific">Candidatus Scatosoma pullistercoris</name>
    <dbReference type="NCBI Taxonomy" id="2840934"/>
    <lineage>
        <taxon>Bacteria</taxon>
        <taxon>Bacillati</taxon>
        <taxon>Bacillota</taxon>
        <taxon>Clostridia</taxon>
        <taxon>Candidatus Scatosoma</taxon>
    </lineage>
</organism>
<keyword evidence="4 12" id="KW-0808">Transferase</keyword>
<comment type="similarity">
    <text evidence="12">Belongs to the carbohydrate kinase PfkB family. Ribokinase subfamily.</text>
</comment>
<dbReference type="PRINTS" id="PR00990">
    <property type="entry name" value="RIBOKINASE"/>
</dbReference>
<dbReference type="EMBL" id="DVMZ01000102">
    <property type="protein sequence ID" value="HIU59227.1"/>
    <property type="molecule type" value="Genomic_DNA"/>
</dbReference>
<protein>
    <recommendedName>
        <fullName evidence="3 12">Ribokinase</fullName>
        <shortName evidence="12">RK</shortName>
        <ecNumber evidence="2 12">2.7.1.15</ecNumber>
    </recommendedName>
</protein>
<evidence type="ECO:0000256" key="3">
    <source>
        <dbReference type="ARBA" id="ARBA00016943"/>
    </source>
</evidence>
<dbReference type="GO" id="GO:0005524">
    <property type="term" value="F:ATP binding"/>
    <property type="evidence" value="ECO:0007669"/>
    <property type="project" value="UniProtKB-UniRule"/>
</dbReference>
<feature type="binding site" evidence="12">
    <location>
        <begin position="38"/>
        <end position="42"/>
    </location>
    <ligand>
        <name>substrate</name>
    </ligand>
</feature>
<comment type="subcellular location">
    <subcellularLocation>
        <location evidence="12">Cytoplasm</location>
    </subcellularLocation>
</comment>
<comment type="catalytic activity">
    <reaction evidence="12">
        <text>D-ribose + ATP = D-ribose 5-phosphate + ADP + H(+)</text>
        <dbReference type="Rhea" id="RHEA:13697"/>
        <dbReference type="ChEBI" id="CHEBI:15378"/>
        <dbReference type="ChEBI" id="CHEBI:30616"/>
        <dbReference type="ChEBI" id="CHEBI:47013"/>
        <dbReference type="ChEBI" id="CHEBI:78346"/>
        <dbReference type="ChEBI" id="CHEBI:456216"/>
        <dbReference type="EC" id="2.7.1.15"/>
    </reaction>
</comment>
<reference evidence="14" key="1">
    <citation type="submission" date="2020-10" db="EMBL/GenBank/DDBJ databases">
        <authorList>
            <person name="Gilroy R."/>
        </authorList>
    </citation>
    <scope>NUCLEOTIDE SEQUENCE</scope>
    <source>
        <strain evidence="14">11687</strain>
    </source>
</reference>
<dbReference type="GO" id="GO:0046872">
    <property type="term" value="F:metal ion binding"/>
    <property type="evidence" value="ECO:0007669"/>
    <property type="project" value="UniProtKB-KW"/>
</dbReference>
<dbReference type="PANTHER" id="PTHR10584:SF166">
    <property type="entry name" value="RIBOKINASE"/>
    <property type="match status" value="1"/>
</dbReference>
<dbReference type="PROSITE" id="PS00583">
    <property type="entry name" value="PFKB_KINASES_1"/>
    <property type="match status" value="1"/>
</dbReference>
<feature type="binding site" evidence="12">
    <location>
        <position position="288"/>
    </location>
    <ligand>
        <name>K(+)</name>
        <dbReference type="ChEBI" id="CHEBI:29103"/>
    </ligand>
</feature>
<evidence type="ECO:0000256" key="7">
    <source>
        <dbReference type="ARBA" id="ARBA00022777"/>
    </source>
</evidence>
<evidence type="ECO:0000256" key="1">
    <source>
        <dbReference type="ARBA" id="ARBA00005380"/>
    </source>
</evidence>
<feature type="binding site" evidence="12">
    <location>
        <begin position="217"/>
        <end position="222"/>
    </location>
    <ligand>
        <name>ATP</name>
        <dbReference type="ChEBI" id="CHEBI:30616"/>
    </ligand>
</feature>
<dbReference type="Pfam" id="PF00294">
    <property type="entry name" value="PfkB"/>
    <property type="match status" value="1"/>
</dbReference>
<evidence type="ECO:0000256" key="12">
    <source>
        <dbReference type="HAMAP-Rule" id="MF_01987"/>
    </source>
</evidence>
<feature type="active site" description="Proton acceptor" evidence="12">
    <location>
        <position position="249"/>
    </location>
</feature>
<proteinExistence type="inferred from homology"/>
<evidence type="ECO:0000256" key="11">
    <source>
        <dbReference type="ARBA" id="ARBA00023277"/>
    </source>
</evidence>
<feature type="binding site" evidence="12">
    <location>
        <position position="249"/>
    </location>
    <ligand>
        <name>substrate</name>
    </ligand>
</feature>
<dbReference type="CDD" id="cd01174">
    <property type="entry name" value="ribokinase"/>
    <property type="match status" value="1"/>
</dbReference>
<sequence>MKIYIAGSLNMDLVIRAPFMPENGVTISGEGFMTNPGGKGANQAAAVGKLGGKAYMVGCVGEAFGEELKQTLKGYGVDVEYVEKLTGVSSGIAVIVVVDGDNRIILDAGANGQVREELIDRALESATAGDYLICQLEISQEIVRYALAKAKEKGLVTVLNPAPAAKLLPGILKNCDYFIPNQSEAEFYTGIFPKDEESAQRCAQALAAKGVGNVVVTMGSEGSAYVGKDGYFKADCFKAEAVDTTAAGDTYVGAFVTGLSEGMSVREAMIFAGKASAITVTRRGAQQSIPVRAEVDAR</sequence>
<comment type="pathway">
    <text evidence="12">Carbohydrate metabolism; D-ribose degradation; D-ribose 5-phosphate from beta-D-ribopyranose: step 2/2.</text>
</comment>
<keyword evidence="10 12" id="KW-0630">Potassium</keyword>
<evidence type="ECO:0000256" key="9">
    <source>
        <dbReference type="ARBA" id="ARBA00022842"/>
    </source>
</evidence>
<keyword evidence="9 12" id="KW-0460">Magnesium</keyword>
<comment type="subunit">
    <text evidence="12">Homodimer.</text>
</comment>
<feature type="binding site" evidence="12">
    <location>
        <position position="181"/>
    </location>
    <ligand>
        <name>ATP</name>
        <dbReference type="ChEBI" id="CHEBI:30616"/>
    </ligand>
</feature>
<keyword evidence="11 12" id="KW-0119">Carbohydrate metabolism</keyword>
<gene>
    <name evidence="12 14" type="primary">rbsK</name>
    <name evidence="14" type="ORF">IAC57_03895</name>
</gene>
<feature type="binding site" evidence="12">
    <location>
        <begin position="248"/>
        <end position="249"/>
    </location>
    <ligand>
        <name>ATP</name>
        <dbReference type="ChEBI" id="CHEBI:30616"/>
    </ligand>
</feature>
<evidence type="ECO:0000259" key="13">
    <source>
        <dbReference type="Pfam" id="PF00294"/>
    </source>
</evidence>
<reference evidence="14" key="2">
    <citation type="journal article" date="2021" name="PeerJ">
        <title>Extensive microbial diversity within the chicken gut microbiome revealed by metagenomics and culture.</title>
        <authorList>
            <person name="Gilroy R."/>
            <person name="Ravi A."/>
            <person name="Getino M."/>
            <person name="Pursley I."/>
            <person name="Horton D.L."/>
            <person name="Alikhan N.F."/>
            <person name="Baker D."/>
            <person name="Gharbi K."/>
            <person name="Hall N."/>
            <person name="Watson M."/>
            <person name="Adriaenssens E.M."/>
            <person name="Foster-Nyarko E."/>
            <person name="Jarju S."/>
            <person name="Secka A."/>
            <person name="Antonio M."/>
            <person name="Oren A."/>
            <person name="Chaudhuri R.R."/>
            <person name="La Ragione R."/>
            <person name="Hildebrand F."/>
            <person name="Pallen M.J."/>
        </authorList>
    </citation>
    <scope>NUCLEOTIDE SEQUENCE</scope>
    <source>
        <strain evidence="14">11687</strain>
    </source>
</reference>
<dbReference type="PANTHER" id="PTHR10584">
    <property type="entry name" value="SUGAR KINASE"/>
    <property type="match status" value="1"/>
</dbReference>
<evidence type="ECO:0000256" key="6">
    <source>
        <dbReference type="ARBA" id="ARBA00022741"/>
    </source>
</evidence>
<dbReference type="PROSITE" id="PS00584">
    <property type="entry name" value="PFKB_KINASES_2"/>
    <property type="match status" value="1"/>
</dbReference>
<feature type="domain" description="Carbohydrate kinase PfkB" evidence="13">
    <location>
        <begin position="3"/>
        <end position="290"/>
    </location>
</feature>
<keyword evidence="6 12" id="KW-0547">Nucleotide-binding</keyword>
<dbReference type="AlphaFoldDB" id="A0A9D1SGW4"/>